<dbReference type="EMBL" id="NCKV01030002">
    <property type="protein sequence ID" value="RWS19114.1"/>
    <property type="molecule type" value="Genomic_DNA"/>
</dbReference>
<dbReference type="Proteomes" id="UP000288716">
    <property type="component" value="Unassembled WGS sequence"/>
</dbReference>
<comment type="caution">
    <text evidence="1">The sequence shown here is derived from an EMBL/GenBank/DDBJ whole genome shotgun (WGS) entry which is preliminary data.</text>
</comment>
<evidence type="ECO:0000313" key="1">
    <source>
        <dbReference type="EMBL" id="RWS19114.1"/>
    </source>
</evidence>
<dbReference type="OrthoDB" id="6514743at2759"/>
<dbReference type="VEuPathDB" id="VectorBase:LDEU012926"/>
<keyword evidence="2" id="KW-1185">Reference proteome</keyword>
<accession>A0A443RV81</accession>
<dbReference type="AlphaFoldDB" id="A0A443RV81"/>
<reference evidence="1 2" key="1">
    <citation type="journal article" date="2018" name="Gigascience">
        <title>Genomes of trombidid mites reveal novel predicted allergens and laterally-transferred genes associated with secondary metabolism.</title>
        <authorList>
            <person name="Dong X."/>
            <person name="Chaisiri K."/>
            <person name="Xia D."/>
            <person name="Armstrong S.D."/>
            <person name="Fang Y."/>
            <person name="Donnelly M.J."/>
            <person name="Kadowaki T."/>
            <person name="McGarry J.W."/>
            <person name="Darby A.C."/>
            <person name="Makepeace B.L."/>
        </authorList>
    </citation>
    <scope>NUCLEOTIDE SEQUENCE [LARGE SCALE GENOMIC DNA]</scope>
    <source>
        <strain evidence="1">UoL-UT</strain>
    </source>
</reference>
<sequence>MASFVINAAEKTIDYEAALDSLPREIVNDPILNKYKQCFEGIGCLKTIHKIKLKDEAIPRIVARRIPVALRDKVKSALDDLEAKGIIEKVNEAT</sequence>
<name>A0A443RV81_9ACAR</name>
<gene>
    <name evidence="1" type="ORF">B4U80_00566</name>
</gene>
<evidence type="ECO:0000313" key="2">
    <source>
        <dbReference type="Proteomes" id="UP000288716"/>
    </source>
</evidence>
<protein>
    <submittedName>
        <fullName evidence="1">Uncharacterized protein</fullName>
    </submittedName>
</protein>
<proteinExistence type="predicted"/>
<organism evidence="1 2">
    <name type="scientific">Leptotrombidium deliense</name>
    <dbReference type="NCBI Taxonomy" id="299467"/>
    <lineage>
        <taxon>Eukaryota</taxon>
        <taxon>Metazoa</taxon>
        <taxon>Ecdysozoa</taxon>
        <taxon>Arthropoda</taxon>
        <taxon>Chelicerata</taxon>
        <taxon>Arachnida</taxon>
        <taxon>Acari</taxon>
        <taxon>Acariformes</taxon>
        <taxon>Trombidiformes</taxon>
        <taxon>Prostigmata</taxon>
        <taxon>Anystina</taxon>
        <taxon>Parasitengona</taxon>
        <taxon>Trombiculoidea</taxon>
        <taxon>Trombiculidae</taxon>
        <taxon>Leptotrombidium</taxon>
    </lineage>
</organism>